<dbReference type="PANTHER" id="PTHR46696">
    <property type="entry name" value="P450, PUTATIVE (EUROFUNG)-RELATED"/>
    <property type="match status" value="1"/>
</dbReference>
<evidence type="ECO:0000313" key="2">
    <source>
        <dbReference type="EMBL" id="GAA2901695.1"/>
    </source>
</evidence>
<sequence>MPQSISPLTADAVDLTDMDLFTEAAAPWRMFDVLRRTSPVHWQPEPAPNKGFWAVTRHADIVAVLKDPGTFTSEKFVTLEEVEDDSVIAARSSMLEIDGLRHTALRRLLQHRFTHRAIAGYADLVRDLTVRTLDNALAEGTSFDFVSKISAEFPIQVLARMMDVPEGDTHKFVDWGNRIIAAGDSDYSDGHGENASGDGHRNLPFGSPASLELFQYGRSLAAKRRANAGTDLVSLLVNGVPVDGVPLSGTEFDNYFLLLVLAGNETTRHTISHAMLALMQNPEQLERLRADFSLMPDAVEEFLRWASPVYYFRRTATRAAEIGGTPIQAGDKVAVWFASGNRDESVFDAPYRFDVGRQNNDHLAFGKSGPHFCLGSALARLELKIMFEELLQRISGARLIGPVRRVRSNLVNGIKELPVEVTPASGG</sequence>
<comment type="caution">
    <text evidence="2">The sequence shown here is derived from an EMBL/GenBank/DDBJ whole genome shotgun (WGS) entry which is preliminary data.</text>
</comment>
<gene>
    <name evidence="2" type="ORF">GCM10010517_67540</name>
</gene>
<dbReference type="InterPro" id="IPR002397">
    <property type="entry name" value="Cyt_P450_B"/>
</dbReference>
<dbReference type="PANTHER" id="PTHR46696:SF4">
    <property type="entry name" value="BIOTIN BIOSYNTHESIS CYTOCHROME P450"/>
    <property type="match status" value="1"/>
</dbReference>
<protein>
    <submittedName>
        <fullName evidence="2">Cytochrome P450</fullName>
    </submittedName>
</protein>
<dbReference type="PRINTS" id="PR00359">
    <property type="entry name" value="BP450"/>
</dbReference>
<dbReference type="Gene3D" id="1.10.630.10">
    <property type="entry name" value="Cytochrome P450"/>
    <property type="match status" value="1"/>
</dbReference>
<dbReference type="CDD" id="cd11033">
    <property type="entry name" value="CYP142-like"/>
    <property type="match status" value="1"/>
</dbReference>
<dbReference type="InterPro" id="IPR036396">
    <property type="entry name" value="Cyt_P450_sf"/>
</dbReference>
<accession>A0ABN3W6L8</accession>
<name>A0ABN3W6L8_9ACTN</name>
<evidence type="ECO:0000313" key="3">
    <source>
        <dbReference type="Proteomes" id="UP001500831"/>
    </source>
</evidence>
<organism evidence="2 3">
    <name type="scientific">Streptosporangium fragile</name>
    <dbReference type="NCBI Taxonomy" id="46186"/>
    <lineage>
        <taxon>Bacteria</taxon>
        <taxon>Bacillati</taxon>
        <taxon>Actinomycetota</taxon>
        <taxon>Actinomycetes</taxon>
        <taxon>Streptosporangiales</taxon>
        <taxon>Streptosporangiaceae</taxon>
        <taxon>Streptosporangium</taxon>
    </lineage>
</organism>
<dbReference type="InterPro" id="IPR001128">
    <property type="entry name" value="Cyt_P450"/>
</dbReference>
<dbReference type="SUPFAM" id="SSF48264">
    <property type="entry name" value="Cytochrome P450"/>
    <property type="match status" value="1"/>
</dbReference>
<evidence type="ECO:0000256" key="1">
    <source>
        <dbReference type="ARBA" id="ARBA00010617"/>
    </source>
</evidence>
<reference evidence="2 3" key="1">
    <citation type="journal article" date="2019" name="Int. J. Syst. Evol. Microbiol.">
        <title>The Global Catalogue of Microorganisms (GCM) 10K type strain sequencing project: providing services to taxonomists for standard genome sequencing and annotation.</title>
        <authorList>
            <consortium name="The Broad Institute Genomics Platform"/>
            <consortium name="The Broad Institute Genome Sequencing Center for Infectious Disease"/>
            <person name="Wu L."/>
            <person name="Ma J."/>
        </authorList>
    </citation>
    <scope>NUCLEOTIDE SEQUENCE [LARGE SCALE GENOMIC DNA]</scope>
    <source>
        <strain evidence="2 3">JCM 6242</strain>
    </source>
</reference>
<dbReference type="Pfam" id="PF00067">
    <property type="entry name" value="p450"/>
    <property type="match status" value="1"/>
</dbReference>
<keyword evidence="3" id="KW-1185">Reference proteome</keyword>
<proteinExistence type="inferred from homology"/>
<comment type="similarity">
    <text evidence="1">Belongs to the cytochrome P450 family.</text>
</comment>
<dbReference type="EMBL" id="BAAAVI010000071">
    <property type="protein sequence ID" value="GAA2901695.1"/>
    <property type="molecule type" value="Genomic_DNA"/>
</dbReference>
<dbReference type="Proteomes" id="UP001500831">
    <property type="component" value="Unassembled WGS sequence"/>
</dbReference>